<gene>
    <name evidence="2" type="ORF">APS60_01335</name>
    <name evidence="1" type="ORF">DXN06_06560</name>
</gene>
<dbReference type="AlphaFoldDB" id="A0AA44U6F6"/>
<evidence type="ECO:0000313" key="1">
    <source>
        <dbReference type="EMBL" id="AXM06841.1"/>
    </source>
</evidence>
<dbReference type="Proteomes" id="UP000223982">
    <property type="component" value="Unassembled WGS sequence"/>
</dbReference>
<proteinExistence type="predicted"/>
<evidence type="ECO:0000313" key="4">
    <source>
        <dbReference type="Proteomes" id="UP000256621"/>
    </source>
</evidence>
<sequence length="95" mass="10682">MRTAPGKRKFSPHCGQTASCAPTWVPHRAQNILISIHEWLLKNMASSHQLPSLWRYRRNAAVISRPAFSHISNVDQALPQQPLGATFRHLCGSSR</sequence>
<evidence type="ECO:0000313" key="3">
    <source>
        <dbReference type="Proteomes" id="UP000223982"/>
    </source>
</evidence>
<evidence type="ECO:0000313" key="2">
    <source>
        <dbReference type="EMBL" id="PHJ28140.1"/>
    </source>
</evidence>
<accession>A0AA44U6F6</accession>
<reference evidence="2 3" key="1">
    <citation type="submission" date="2017-02" db="EMBL/GenBank/DDBJ databases">
        <title>Prevalence of linear plasmids in Propionibacterium acnes isolates obtained from cancerous prostatic tissue.</title>
        <authorList>
            <person name="Davidsson S."/>
            <person name="Bruggemann H."/>
        </authorList>
    </citation>
    <scope>NUCLEOTIDE SEQUENCE [LARGE SCALE GENOMIC DNA]</scope>
    <source>
        <strain evidence="2 3">09-9</strain>
    </source>
</reference>
<organism evidence="2 3">
    <name type="scientific">Cutibacterium acnes</name>
    <name type="common">Propionibacterium acnes</name>
    <dbReference type="NCBI Taxonomy" id="1747"/>
    <lineage>
        <taxon>Bacteria</taxon>
        <taxon>Bacillati</taxon>
        <taxon>Actinomycetota</taxon>
        <taxon>Actinomycetes</taxon>
        <taxon>Propionibacteriales</taxon>
        <taxon>Propionibacteriaceae</taxon>
        <taxon>Cutibacterium</taxon>
    </lineage>
</organism>
<dbReference type="Proteomes" id="UP000256621">
    <property type="component" value="Chromosome"/>
</dbReference>
<dbReference type="EMBL" id="CP031442">
    <property type="protein sequence ID" value="AXM06841.1"/>
    <property type="molecule type" value="Genomic_DNA"/>
</dbReference>
<dbReference type="EMBL" id="LKVB01000002">
    <property type="protein sequence ID" value="PHJ28140.1"/>
    <property type="molecule type" value="Genomic_DNA"/>
</dbReference>
<name>A0AA44U6F6_CUTAC</name>
<protein>
    <submittedName>
        <fullName evidence="2">Uncharacterized protein</fullName>
    </submittedName>
</protein>
<reference evidence="1 4" key="2">
    <citation type="submission" date="2018-08" db="EMBL/GenBank/DDBJ databases">
        <title>Genome sequencing of Cutibacterium acnes KCOM 1315.</title>
        <authorList>
            <person name="Kook J.-K."/>
            <person name="Park S.-N."/>
            <person name="Lim Y.K."/>
        </authorList>
    </citation>
    <scope>NUCLEOTIDE SEQUENCE [LARGE SCALE GENOMIC DNA]</scope>
    <source>
        <strain evidence="1 4">KCOM 1315</strain>
    </source>
</reference>